<feature type="domain" description="TonB-dependent receptor plug" evidence="14">
    <location>
        <begin position="116"/>
        <end position="216"/>
    </location>
</feature>
<dbReference type="PANTHER" id="PTHR32552:SF83">
    <property type="entry name" value="BLR3904 PROTEIN"/>
    <property type="match status" value="1"/>
</dbReference>
<dbReference type="InterPro" id="IPR036942">
    <property type="entry name" value="Beta-barrel_TonB_sf"/>
</dbReference>
<dbReference type="GO" id="GO:0015344">
    <property type="term" value="F:siderophore uptake transmembrane transporter activity"/>
    <property type="evidence" value="ECO:0007669"/>
    <property type="project" value="TreeGrafter"/>
</dbReference>
<evidence type="ECO:0000256" key="2">
    <source>
        <dbReference type="ARBA" id="ARBA00009810"/>
    </source>
</evidence>
<sequence>MTIIETLRPALSGIGAAASLANGFLFVTAANAEGQNNQPTSAPADKATALPPVEVDAPVTKRRRASSAGAKPASRPVSASHPSKPAEPRPQAASSAVSPGNSLQRSTGLSRLSDSLQSTPQTVTVIPRLVIEQQQAATINQVLQYVPGITVATGEGGGGINGDQFRIRGFDASGDVYVDGLRDFGSYVRDSFATENVLVLKGPSSQSFGNGTTGGVIEIESKKAHLGDQSTFEASAGMGPYGRGILDINKQVNDTTALRFVGMGNGQDIVDRDHVYSNRGGFLGSLGLGLGTDQSLIFNYLHQDSVQRPDFGVPVVSAPGVVGKPVTEYGVPRSNYFGRESDRDHATADVATALYKGEFGDWLTLTNDTRVGYYTRDLKFTPALCASPGFPFPSSCATDVLAGNLATPYTIWSVGGTKQVSHGGENVTTATMRFDTGPFRHKLVAGFDVYSQHATTGFYLPSGPEPAGTLLDPVFANSPGFALTVSPGNQLSATSWDIGPFVSDRIWLTPMLSILAGVRWDHYRVEGQAGASPLATTTEFASPKASLIFEPTSHQSYYFSYARSFTPPGNNITSLSSSLGLSQAPNAANLQPEADTTFEVGAKWGLFEDRLGVTAALFRVEKNNASYTDQASGIQTTTDDKVQVQGVELGLTGKLTENWDIQASYSYMDSKIIASSISPFTPVSAAGNRVPFVSQHGLAIWTTYDIAPLLPNVPGHMLVGGGLNYRSDYYLNNLNSMVIPAATTIDGMLSYDPNERHHVALKVTNLTNKLTYSSAFGSGYATPVAGRSVTLTAAIRF</sequence>
<dbReference type="InterPro" id="IPR037066">
    <property type="entry name" value="Plug_dom_sf"/>
</dbReference>
<evidence type="ECO:0000256" key="1">
    <source>
        <dbReference type="ARBA" id="ARBA00004571"/>
    </source>
</evidence>
<comment type="similarity">
    <text evidence="2 10 11">Belongs to the TonB-dependent receptor family.</text>
</comment>
<dbReference type="CDD" id="cd01347">
    <property type="entry name" value="ligand_gated_channel"/>
    <property type="match status" value="1"/>
</dbReference>
<dbReference type="SUPFAM" id="SSF56935">
    <property type="entry name" value="Porins"/>
    <property type="match status" value="1"/>
</dbReference>
<evidence type="ECO:0000313" key="15">
    <source>
        <dbReference type="EMBL" id="KRQ15950.1"/>
    </source>
</evidence>
<evidence type="ECO:0000256" key="5">
    <source>
        <dbReference type="ARBA" id="ARBA00022692"/>
    </source>
</evidence>
<comment type="subcellular location">
    <subcellularLocation>
        <location evidence="1 10">Cell outer membrane</location>
        <topology evidence="1 10">Multi-pass membrane protein</topology>
    </subcellularLocation>
</comment>
<evidence type="ECO:0000256" key="4">
    <source>
        <dbReference type="ARBA" id="ARBA00022452"/>
    </source>
</evidence>
<keyword evidence="4 10" id="KW-1134">Transmembrane beta strand</keyword>
<dbReference type="OrthoDB" id="9760333at2"/>
<evidence type="ECO:0000256" key="8">
    <source>
        <dbReference type="ARBA" id="ARBA00023170"/>
    </source>
</evidence>
<protein>
    <submittedName>
        <fullName evidence="15">TonB-dependent receptor</fullName>
    </submittedName>
</protein>
<evidence type="ECO:0000256" key="10">
    <source>
        <dbReference type="PROSITE-ProRule" id="PRU01360"/>
    </source>
</evidence>
<evidence type="ECO:0000256" key="11">
    <source>
        <dbReference type="RuleBase" id="RU003357"/>
    </source>
</evidence>
<keyword evidence="3 10" id="KW-0813">Transport</keyword>
<keyword evidence="8 15" id="KW-0675">Receptor</keyword>
<dbReference type="RefSeq" id="WP_057743464.1">
    <property type="nucleotide sequence ID" value="NZ_LJYG01000030.1"/>
</dbReference>
<dbReference type="GO" id="GO:0038023">
    <property type="term" value="F:signaling receptor activity"/>
    <property type="evidence" value="ECO:0007669"/>
    <property type="project" value="InterPro"/>
</dbReference>
<evidence type="ECO:0000256" key="6">
    <source>
        <dbReference type="ARBA" id="ARBA00023077"/>
    </source>
</evidence>
<dbReference type="Gene3D" id="2.40.170.20">
    <property type="entry name" value="TonB-dependent receptor, beta-barrel domain"/>
    <property type="match status" value="1"/>
</dbReference>
<reference evidence="15 16" key="1">
    <citation type="submission" date="2015-09" db="EMBL/GenBank/DDBJ databases">
        <title>Draft Genome Sequence of Bradyrhizobium manausense Strain BR 3351T, a Novel Symbiotic Nitrogen-Fixing Alphaproteobacterium Isolated from Brazilian Amazon Rain Forest.</title>
        <authorList>
            <person name="De Araujo J.L."/>
            <person name="Zilli J.E."/>
        </authorList>
    </citation>
    <scope>NUCLEOTIDE SEQUENCE [LARGE SCALE GENOMIC DNA]</scope>
    <source>
        <strain evidence="15 16">BR3351</strain>
    </source>
</reference>
<evidence type="ECO:0000256" key="12">
    <source>
        <dbReference type="SAM" id="MobiDB-lite"/>
    </source>
</evidence>
<feature type="region of interest" description="Disordered" evidence="12">
    <location>
        <begin position="35"/>
        <end position="118"/>
    </location>
</feature>
<organism evidence="15 16">
    <name type="scientific">Bradyrhizobium manausense</name>
    <dbReference type="NCBI Taxonomy" id="989370"/>
    <lineage>
        <taxon>Bacteria</taxon>
        <taxon>Pseudomonadati</taxon>
        <taxon>Pseudomonadota</taxon>
        <taxon>Alphaproteobacteria</taxon>
        <taxon>Hyphomicrobiales</taxon>
        <taxon>Nitrobacteraceae</taxon>
        <taxon>Bradyrhizobium</taxon>
    </lineage>
</organism>
<evidence type="ECO:0000259" key="13">
    <source>
        <dbReference type="Pfam" id="PF00593"/>
    </source>
</evidence>
<name>A0A0R3E632_9BRAD</name>
<keyword evidence="9 10" id="KW-0998">Cell outer membrane</keyword>
<keyword evidence="7 10" id="KW-0472">Membrane</keyword>
<feature type="domain" description="TonB-dependent receptor-like beta-barrel" evidence="13">
    <location>
        <begin position="290"/>
        <end position="766"/>
    </location>
</feature>
<comment type="caution">
    <text evidence="15">The sequence shown here is derived from an EMBL/GenBank/DDBJ whole genome shotgun (WGS) entry which is preliminary data.</text>
</comment>
<dbReference type="Gene3D" id="2.170.130.10">
    <property type="entry name" value="TonB-dependent receptor, plug domain"/>
    <property type="match status" value="1"/>
</dbReference>
<dbReference type="PANTHER" id="PTHR32552">
    <property type="entry name" value="FERRICHROME IRON RECEPTOR-RELATED"/>
    <property type="match status" value="1"/>
</dbReference>
<dbReference type="STRING" id="989370.AOQ71_06755"/>
<proteinExistence type="inferred from homology"/>
<dbReference type="AlphaFoldDB" id="A0A0R3E632"/>
<keyword evidence="16" id="KW-1185">Reference proteome</keyword>
<dbReference type="EMBL" id="LJYG01000030">
    <property type="protein sequence ID" value="KRQ15950.1"/>
    <property type="molecule type" value="Genomic_DNA"/>
</dbReference>
<keyword evidence="6 11" id="KW-0798">TonB box</keyword>
<evidence type="ECO:0000313" key="16">
    <source>
        <dbReference type="Proteomes" id="UP000051936"/>
    </source>
</evidence>
<dbReference type="InterPro" id="IPR039426">
    <property type="entry name" value="TonB-dep_rcpt-like"/>
</dbReference>
<dbReference type="GO" id="GO:0009279">
    <property type="term" value="C:cell outer membrane"/>
    <property type="evidence" value="ECO:0007669"/>
    <property type="project" value="UniProtKB-SubCell"/>
</dbReference>
<accession>A0A0R3E632</accession>
<dbReference type="NCBIfam" id="TIGR01783">
    <property type="entry name" value="TonB-siderophor"/>
    <property type="match status" value="1"/>
</dbReference>
<evidence type="ECO:0000256" key="3">
    <source>
        <dbReference type="ARBA" id="ARBA00022448"/>
    </source>
</evidence>
<dbReference type="Pfam" id="PF07715">
    <property type="entry name" value="Plug"/>
    <property type="match status" value="1"/>
</dbReference>
<dbReference type="InterPro" id="IPR010105">
    <property type="entry name" value="TonB_sidphr_rcpt"/>
</dbReference>
<dbReference type="Pfam" id="PF00593">
    <property type="entry name" value="TonB_dep_Rec_b-barrel"/>
    <property type="match status" value="1"/>
</dbReference>
<gene>
    <name evidence="15" type="ORF">AOQ71_06755</name>
</gene>
<dbReference type="Proteomes" id="UP000051936">
    <property type="component" value="Unassembled WGS sequence"/>
</dbReference>
<evidence type="ECO:0000256" key="9">
    <source>
        <dbReference type="ARBA" id="ARBA00023237"/>
    </source>
</evidence>
<feature type="compositionally biased region" description="Polar residues" evidence="12">
    <location>
        <begin position="92"/>
        <end position="118"/>
    </location>
</feature>
<evidence type="ECO:0000256" key="7">
    <source>
        <dbReference type="ARBA" id="ARBA00023136"/>
    </source>
</evidence>
<dbReference type="InterPro" id="IPR000531">
    <property type="entry name" value="Beta-barrel_TonB"/>
</dbReference>
<dbReference type="InterPro" id="IPR012910">
    <property type="entry name" value="Plug_dom"/>
</dbReference>
<keyword evidence="5 10" id="KW-0812">Transmembrane</keyword>
<dbReference type="PROSITE" id="PS52016">
    <property type="entry name" value="TONB_DEPENDENT_REC_3"/>
    <property type="match status" value="1"/>
</dbReference>
<dbReference type="GO" id="GO:0015891">
    <property type="term" value="P:siderophore transport"/>
    <property type="evidence" value="ECO:0007669"/>
    <property type="project" value="InterPro"/>
</dbReference>
<evidence type="ECO:0000259" key="14">
    <source>
        <dbReference type="Pfam" id="PF07715"/>
    </source>
</evidence>